<dbReference type="InterPro" id="IPR000614">
    <property type="entry name" value="FRMsr_CS"/>
</dbReference>
<dbReference type="Pfam" id="PF13185">
    <property type="entry name" value="GAF_2"/>
    <property type="match status" value="1"/>
</dbReference>
<organism evidence="3 4">
    <name type="scientific">Limosilactobacillus fermentum NB-22</name>
    <dbReference type="NCBI Taxonomy" id="1408443"/>
    <lineage>
        <taxon>Bacteria</taxon>
        <taxon>Bacillati</taxon>
        <taxon>Bacillota</taxon>
        <taxon>Bacilli</taxon>
        <taxon>Lactobacillales</taxon>
        <taxon>Lactobacillaceae</taxon>
        <taxon>Limosilactobacillus</taxon>
    </lineage>
</organism>
<evidence type="ECO:0000256" key="1">
    <source>
        <dbReference type="ARBA" id="ARBA00038454"/>
    </source>
</evidence>
<reference evidence="3 4" key="2">
    <citation type="journal article" date="2015" name="Genome Announc.">
        <title>Draft Genome Sequence of Lactobacillus fermentum NB-22.</title>
        <authorList>
            <person name="Chaplin A.V."/>
            <person name="Shkoporov A.N."/>
            <person name="Efimov B.A."/>
            <person name="Pikina A.P."/>
            <person name="Borisova O.Y."/>
            <person name="Gladko I.A."/>
            <person name="Postnikova E.A."/>
            <person name="Lordkipanidze A.E."/>
            <person name="Kafarskaia L.I."/>
        </authorList>
    </citation>
    <scope>NUCLEOTIDE SEQUENCE [LARGE SCALE GENOMIC DNA]</scope>
    <source>
        <strain evidence="3 4">NB-22</strain>
    </source>
</reference>
<evidence type="ECO:0000313" key="3">
    <source>
        <dbReference type="EMBL" id="ESS01061.1"/>
    </source>
</evidence>
<comment type="similarity">
    <text evidence="1">Belongs to the free Met sulfoxide reductase family.</text>
</comment>
<dbReference type="EMBL" id="AYHA01000122">
    <property type="protein sequence ID" value="ESS01061.1"/>
    <property type="molecule type" value="Genomic_DNA"/>
</dbReference>
<dbReference type="InterPro" id="IPR003018">
    <property type="entry name" value="GAF"/>
</dbReference>
<feature type="domain" description="GAF" evidence="2">
    <location>
        <begin position="55"/>
        <end position="154"/>
    </location>
</feature>
<reference evidence="4" key="1">
    <citation type="submission" date="2013-10" db="EMBL/GenBank/DDBJ databases">
        <title>Draft genome sequence of Lactobacillus fermentum NB-22.</title>
        <authorList>
            <person name="Chaplin A.V."/>
            <person name="Shkoporov A.N."/>
            <person name="Khokhlova E.V."/>
            <person name="Efimov B.A."/>
            <person name="Kafarskaia L.I."/>
        </authorList>
    </citation>
    <scope>NUCLEOTIDE SEQUENCE [LARGE SCALE GENOMIC DNA]</scope>
    <source>
        <strain evidence="4">NB-22</strain>
    </source>
</reference>
<dbReference type="AlphaFoldDB" id="A0A829LWX4"/>
<protein>
    <submittedName>
        <fullName evidence="3">Free methionine-(R)-sulfoxide reductase</fullName>
    </submittedName>
</protein>
<dbReference type="InterPro" id="IPR051330">
    <property type="entry name" value="Phosphatase_reg/MetRdx"/>
</dbReference>
<evidence type="ECO:0000313" key="4">
    <source>
        <dbReference type="Proteomes" id="UP000018412"/>
    </source>
</evidence>
<dbReference type="Proteomes" id="UP000018412">
    <property type="component" value="Unassembled WGS sequence"/>
</dbReference>
<gene>
    <name evidence="3" type="ORF">NB22_06770</name>
</gene>
<dbReference type="FunFam" id="3.30.450.40:FF:000008">
    <property type="entry name" value="GAF domain-containing proteins"/>
    <property type="match status" value="1"/>
</dbReference>
<dbReference type="GO" id="GO:0005829">
    <property type="term" value="C:cytosol"/>
    <property type="evidence" value="ECO:0007669"/>
    <property type="project" value="TreeGrafter"/>
</dbReference>
<proteinExistence type="inferred from homology"/>
<comment type="caution">
    <text evidence="3">The sequence shown here is derived from an EMBL/GenBank/DDBJ whole genome shotgun (WGS) entry which is preliminary data.</text>
</comment>
<sequence length="161" mass="17398">MASVTMRKKMMSKQADYQLLYQQALALFEGETDWIANASNLAALLYNGLADVNFAGFYRVQDGELILGPFQGQVACVHIAFGSGVCGTAAQMGKTQLVKDVHQFAGHIACDAASNSEIVVPIYQGDKLWGVLDIDSPKLARFDQEDQAGLERLAPLFLPGA</sequence>
<dbReference type="InterPro" id="IPR029016">
    <property type="entry name" value="GAF-like_dom_sf"/>
</dbReference>
<dbReference type="PROSITE" id="PS01320">
    <property type="entry name" value="UPF0067"/>
    <property type="match status" value="1"/>
</dbReference>
<dbReference type="SUPFAM" id="SSF55781">
    <property type="entry name" value="GAF domain-like"/>
    <property type="match status" value="1"/>
</dbReference>
<name>A0A829LWX4_LIMFE</name>
<dbReference type="GO" id="GO:0033745">
    <property type="term" value="F:L-methionine-(R)-S-oxide reductase activity"/>
    <property type="evidence" value="ECO:0007669"/>
    <property type="project" value="TreeGrafter"/>
</dbReference>
<dbReference type="PANTHER" id="PTHR21021:SF15">
    <property type="entry name" value="FREE METHIONINE-R-SULFOXIDE REDUCTASE"/>
    <property type="match status" value="1"/>
</dbReference>
<evidence type="ECO:0000259" key="2">
    <source>
        <dbReference type="Pfam" id="PF13185"/>
    </source>
</evidence>
<accession>A0A829LWX4</accession>
<dbReference type="Gene3D" id="3.30.450.40">
    <property type="match status" value="1"/>
</dbReference>
<dbReference type="PANTHER" id="PTHR21021">
    <property type="entry name" value="GAF/PUTATIVE CYTOSKELETAL PROTEIN"/>
    <property type="match status" value="1"/>
</dbReference>